<dbReference type="GO" id="GO:0032039">
    <property type="term" value="C:integrator complex"/>
    <property type="evidence" value="ECO:0007669"/>
    <property type="project" value="TreeGrafter"/>
</dbReference>
<dbReference type="AlphaFoldDB" id="T1HLK5"/>
<dbReference type="InterPro" id="IPR057412">
    <property type="entry name" value="INTS4_C"/>
</dbReference>
<dbReference type="PANTHER" id="PTHR20938:SF0">
    <property type="entry name" value="INTEGRATOR COMPLEX SUBUNIT 4"/>
    <property type="match status" value="1"/>
</dbReference>
<dbReference type="InParanoid" id="T1HLK5"/>
<dbReference type="Proteomes" id="UP000015103">
    <property type="component" value="Unassembled WGS sequence"/>
</dbReference>
<feature type="domain" description="INTS4 8 helical bundle" evidence="3">
    <location>
        <begin position="597"/>
        <end position="789"/>
    </location>
</feature>
<keyword evidence="2" id="KW-0539">Nucleus</keyword>
<dbReference type="PANTHER" id="PTHR20938">
    <property type="entry name" value="INTEGRATOR COMPLEX SUBUNIT 4"/>
    <property type="match status" value="1"/>
</dbReference>
<dbReference type="EnsemblMetazoa" id="RPRC004929-RA">
    <property type="protein sequence ID" value="RPRC004929-PA"/>
    <property type="gene ID" value="RPRC004929"/>
</dbReference>
<dbReference type="SUPFAM" id="SSF48371">
    <property type="entry name" value="ARM repeat"/>
    <property type="match status" value="1"/>
</dbReference>
<dbReference type="GO" id="GO:0016180">
    <property type="term" value="P:snRNA processing"/>
    <property type="evidence" value="ECO:0007669"/>
    <property type="project" value="TreeGrafter"/>
</dbReference>
<evidence type="ECO:0008006" key="7">
    <source>
        <dbReference type="Google" id="ProtNLM"/>
    </source>
</evidence>
<dbReference type="OMA" id="GNRHPDY"/>
<protein>
    <recommendedName>
        <fullName evidence="7">Integrator complex subunit 4</fullName>
    </recommendedName>
</protein>
<dbReference type="VEuPathDB" id="VectorBase:RPRC004929"/>
<dbReference type="Pfam" id="PF25458">
    <property type="entry name" value="INTS4_C"/>
    <property type="match status" value="1"/>
</dbReference>
<evidence type="ECO:0000259" key="4">
    <source>
        <dbReference type="Pfam" id="PF25458"/>
    </source>
</evidence>
<dbReference type="Gene3D" id="1.25.10.10">
    <property type="entry name" value="Leucine-rich Repeat Variant"/>
    <property type="match status" value="2"/>
</dbReference>
<reference evidence="5" key="1">
    <citation type="submission" date="2015-05" db="UniProtKB">
        <authorList>
            <consortium name="EnsemblMetazoa"/>
        </authorList>
    </citation>
    <scope>IDENTIFICATION</scope>
</reference>
<dbReference type="InterPro" id="IPR016024">
    <property type="entry name" value="ARM-type_fold"/>
</dbReference>
<dbReference type="FunFam" id="1.25.10.10:FF:000728">
    <property type="entry name" value="Blast:Integrator complex subunit 4"/>
    <property type="match status" value="1"/>
</dbReference>
<proteinExistence type="predicted"/>
<evidence type="ECO:0000313" key="6">
    <source>
        <dbReference type="Proteomes" id="UP000015103"/>
    </source>
</evidence>
<sequence>MTALLKKRALAEYTQVLETAPKPIKKLKLTKKPTQASASVYVGLLESSKTSNDALQLLLRISDTLQFKEDIPVIVKKLADHFNQQNESAVRVKILSLFCSIGALPGADAVYIIDHTMKLIKRDTSHKVIAQGLLTMLKLSENLSPADTLLVKIYNIAKVYLKDTNHWAKRICLRIIGHLRLGENVRVVSDYIHSQDARVRSAALDTLVLLHENGEKLDVSMYGDACEALNDDYEIVRAAALKIVCLIGNTYPEKLIKVGKSNEEIRLIDDAFGKICQAVNDLCMQVRHRAMQLLGTMVDVCPSFLNQTLDKKLMSNMRKKKSLHERSSEIVTSGEWSTGKKWSDDAPKELLNKDEINVVSSGACGAFVHGLEDEFMEVRSASVDALCNLALHHPEFSLLSLDFLVDMFNDEIEAVRIKAIDSLTSMSRHILLREHQLETVLGALEDFSIDVREGLHRMLAACHLSTKDCLQMCVEKLLENLKKYPQDKKSTWRCVKEIGSKHSEITLPLVPQLLSIHPFFDTPEPDVEDPHYITLLILVFNAAQHCPTMLQLFEEHTVKHYSYLRVTLPSLVPPLKLAESAEFIEPTTTEAGAQLLWRLVDSLSGCGARVQEEVIHRCLPQLARLAQIDSAIAGPAQFISLFISCQMSLGKILNDNLWCCNVSTTIQGNTVKHNIAQLLTLCLKLQYLFVGLEKVEMAAVKQFQLKALALHLVYIVRASNLSALALCEHFLNRVELTQKYLMDHQILPDEFCKGVFDTMGSMDDTKPGAVARCLLPLLSTAVRIQPPKPSINVRMCRAVLTGPSSSPDAPIKFTAGLVMAVPIDAEIFGLQDPSSLRIRIHYPDHQIHNCVPSANHLRPTALISGLEDRRNEADYRLLTKALVSHGVWTEACYVEISLCIELSDCELAHRSHYGIDTYLELCKPLRLHVVPKPVKRGI</sequence>
<dbReference type="STRING" id="13249.T1HLK5"/>
<dbReference type="Pfam" id="PF24493">
    <property type="entry name" value="INTS4_8HBD"/>
    <property type="match status" value="1"/>
</dbReference>
<evidence type="ECO:0000313" key="5">
    <source>
        <dbReference type="EnsemblMetazoa" id="RPRC004929-PA"/>
    </source>
</evidence>
<name>T1HLK5_RHOPR</name>
<dbReference type="InterPro" id="IPR056235">
    <property type="entry name" value="INTS4_8HBD"/>
</dbReference>
<dbReference type="HOGENOM" id="CLU_012910_1_0_1"/>
<dbReference type="EMBL" id="ACPB03014046">
    <property type="status" value="NOT_ANNOTATED_CDS"/>
    <property type="molecule type" value="Genomic_DNA"/>
</dbReference>
<evidence type="ECO:0000259" key="3">
    <source>
        <dbReference type="Pfam" id="PF24493"/>
    </source>
</evidence>
<feature type="domain" description="Integrator complex subunit 4/Protein SIEL C-terminal Ig-like" evidence="4">
    <location>
        <begin position="800"/>
        <end position="934"/>
    </location>
</feature>
<evidence type="ECO:0000256" key="1">
    <source>
        <dbReference type="ARBA" id="ARBA00004123"/>
    </source>
</evidence>
<organism evidence="5 6">
    <name type="scientific">Rhodnius prolixus</name>
    <name type="common">Triatomid bug</name>
    <dbReference type="NCBI Taxonomy" id="13249"/>
    <lineage>
        <taxon>Eukaryota</taxon>
        <taxon>Metazoa</taxon>
        <taxon>Ecdysozoa</taxon>
        <taxon>Arthropoda</taxon>
        <taxon>Hexapoda</taxon>
        <taxon>Insecta</taxon>
        <taxon>Pterygota</taxon>
        <taxon>Neoptera</taxon>
        <taxon>Paraneoptera</taxon>
        <taxon>Hemiptera</taxon>
        <taxon>Heteroptera</taxon>
        <taxon>Panheteroptera</taxon>
        <taxon>Cimicomorpha</taxon>
        <taxon>Reduviidae</taxon>
        <taxon>Triatominae</taxon>
        <taxon>Rhodnius</taxon>
    </lineage>
</organism>
<evidence type="ECO:0000256" key="2">
    <source>
        <dbReference type="ARBA" id="ARBA00023242"/>
    </source>
</evidence>
<keyword evidence="6" id="KW-1185">Reference proteome</keyword>
<dbReference type="FunCoup" id="T1HLK5">
    <property type="interactions" value="1877"/>
</dbReference>
<dbReference type="eggNOG" id="KOG2259">
    <property type="taxonomic scope" value="Eukaryota"/>
</dbReference>
<comment type="subcellular location">
    <subcellularLocation>
        <location evidence="1">Nucleus</location>
    </subcellularLocation>
</comment>
<dbReference type="InterPro" id="IPR011989">
    <property type="entry name" value="ARM-like"/>
</dbReference>
<accession>T1HLK5</accession>